<gene>
    <name evidence="1" type="ORF">AGR2A_Cc140115</name>
</gene>
<sequence>MSSKGPKEGLRKIGAALDDIAKMVGRAVTTVTLERQLGDIDSAASDFVEGRT</sequence>
<dbReference type="Proteomes" id="UP000191933">
    <property type="component" value="Unassembled WGS sequence"/>
</dbReference>
<protein>
    <submittedName>
        <fullName evidence="1">Uncharacterized protein</fullName>
    </submittedName>
</protein>
<reference evidence="1 2" key="1">
    <citation type="submission" date="2016-01" db="EMBL/GenBank/DDBJ databases">
        <authorList>
            <person name="Regsiter A."/>
            <person name="william w."/>
        </authorList>
    </citation>
    <scope>NUCLEOTIDE SEQUENCE [LARGE SCALE GENOMIC DNA]</scope>
    <source>
        <strain evidence="1 2">CFBP 5494</strain>
    </source>
</reference>
<proteinExistence type="predicted"/>
<accession>A0A9W5AZY9</accession>
<comment type="caution">
    <text evidence="1">The sequence shown here is derived from an EMBL/GenBank/DDBJ whole genome shotgun (WGS) entry which is preliminary data.</text>
</comment>
<keyword evidence="2" id="KW-1185">Reference proteome</keyword>
<dbReference type="AlphaFoldDB" id="A0A9W5AZY9"/>
<organism evidence="1 2">
    <name type="scientific">Agrobacterium genomosp. 2 str. CFBP 5494</name>
    <dbReference type="NCBI Taxonomy" id="1183436"/>
    <lineage>
        <taxon>Bacteria</taxon>
        <taxon>Pseudomonadati</taxon>
        <taxon>Pseudomonadota</taxon>
        <taxon>Alphaproteobacteria</taxon>
        <taxon>Hyphomicrobiales</taxon>
        <taxon>Rhizobiaceae</taxon>
        <taxon>Rhizobium/Agrobacterium group</taxon>
        <taxon>Agrobacterium</taxon>
        <taxon>Agrobacterium tumefaciens complex</taxon>
    </lineage>
</organism>
<name>A0A9W5AZY9_9HYPH</name>
<evidence type="ECO:0000313" key="2">
    <source>
        <dbReference type="Proteomes" id="UP000191933"/>
    </source>
</evidence>
<dbReference type="EMBL" id="FBVY01000006">
    <property type="protein sequence ID" value="CUW88610.1"/>
    <property type="molecule type" value="Genomic_DNA"/>
</dbReference>
<evidence type="ECO:0000313" key="1">
    <source>
        <dbReference type="EMBL" id="CUW88610.1"/>
    </source>
</evidence>